<evidence type="ECO:0000259" key="3">
    <source>
        <dbReference type="PROSITE" id="PS50188"/>
    </source>
</evidence>
<feature type="chain" id="PRO_5015119557" description="B30.2/SPRY domain-containing protein" evidence="2">
    <location>
        <begin position="22"/>
        <end position="355"/>
    </location>
</feature>
<keyword evidence="2" id="KW-0732">Signal</keyword>
<keyword evidence="1" id="KW-0472">Membrane</keyword>
<dbReference type="Gene3D" id="2.60.120.920">
    <property type="match status" value="1"/>
</dbReference>
<keyword evidence="5" id="KW-1185">Reference proteome</keyword>
<evidence type="ECO:0000313" key="4">
    <source>
        <dbReference type="EMBL" id="PRP77489.1"/>
    </source>
</evidence>
<evidence type="ECO:0000256" key="2">
    <source>
        <dbReference type="SAM" id="SignalP"/>
    </source>
</evidence>
<dbReference type="Pfam" id="PF00622">
    <property type="entry name" value="SPRY"/>
    <property type="match status" value="1"/>
</dbReference>
<evidence type="ECO:0000256" key="1">
    <source>
        <dbReference type="SAM" id="Phobius"/>
    </source>
</evidence>
<dbReference type="InterPro" id="IPR043136">
    <property type="entry name" value="B30.2/SPRY_sf"/>
</dbReference>
<keyword evidence="1" id="KW-0812">Transmembrane</keyword>
<reference evidence="4 5" key="1">
    <citation type="journal article" date="2018" name="Genome Biol. Evol.">
        <title>Multiple Roots of Fruiting Body Formation in Amoebozoa.</title>
        <authorList>
            <person name="Hillmann F."/>
            <person name="Forbes G."/>
            <person name="Novohradska S."/>
            <person name="Ferling I."/>
            <person name="Riege K."/>
            <person name="Groth M."/>
            <person name="Westermann M."/>
            <person name="Marz M."/>
            <person name="Spaller T."/>
            <person name="Winckler T."/>
            <person name="Schaap P."/>
            <person name="Glockner G."/>
        </authorList>
    </citation>
    <scope>NUCLEOTIDE SEQUENCE [LARGE SCALE GENOMIC DNA]</scope>
    <source>
        <strain evidence="4 5">Jena</strain>
    </source>
</reference>
<dbReference type="OrthoDB" id="28149at2759"/>
<dbReference type="AlphaFoldDB" id="A0A2P6N0K1"/>
<feature type="domain" description="B30.2/SPRY" evidence="3">
    <location>
        <begin position="139"/>
        <end position="329"/>
    </location>
</feature>
<name>A0A2P6N0K1_9EUKA</name>
<feature type="transmembrane region" description="Helical" evidence="1">
    <location>
        <begin position="47"/>
        <end position="69"/>
    </location>
</feature>
<dbReference type="PROSITE" id="PS50188">
    <property type="entry name" value="B302_SPRY"/>
    <property type="match status" value="1"/>
</dbReference>
<dbReference type="EMBL" id="MDYQ01000262">
    <property type="protein sequence ID" value="PRP77489.1"/>
    <property type="molecule type" value="Genomic_DNA"/>
</dbReference>
<protein>
    <recommendedName>
        <fullName evidence="3">B30.2/SPRY domain-containing protein</fullName>
    </recommendedName>
</protein>
<organism evidence="4 5">
    <name type="scientific">Planoprotostelium fungivorum</name>
    <dbReference type="NCBI Taxonomy" id="1890364"/>
    <lineage>
        <taxon>Eukaryota</taxon>
        <taxon>Amoebozoa</taxon>
        <taxon>Evosea</taxon>
        <taxon>Variosea</taxon>
        <taxon>Cavosteliida</taxon>
        <taxon>Cavosteliaceae</taxon>
        <taxon>Planoprotostelium</taxon>
    </lineage>
</organism>
<accession>A0A2P6N0K1</accession>
<dbReference type="InterPro" id="IPR050618">
    <property type="entry name" value="Ubq-SigPath_Reg"/>
</dbReference>
<gene>
    <name evidence="4" type="ORF">PROFUN_14309</name>
</gene>
<dbReference type="Proteomes" id="UP000241769">
    <property type="component" value="Unassembled WGS sequence"/>
</dbReference>
<dbReference type="PANTHER" id="PTHR12864">
    <property type="entry name" value="RAN BINDING PROTEIN 9-RELATED"/>
    <property type="match status" value="1"/>
</dbReference>
<comment type="caution">
    <text evidence="4">The sequence shown here is derived from an EMBL/GenBank/DDBJ whole genome shotgun (WGS) entry which is preliminary data.</text>
</comment>
<dbReference type="InterPro" id="IPR003877">
    <property type="entry name" value="SPRY_dom"/>
</dbReference>
<dbReference type="SMART" id="SM00449">
    <property type="entry name" value="SPRY"/>
    <property type="match status" value="1"/>
</dbReference>
<sequence>MAISHELLFLILSIMVALCQSTSGRGGQYEAGASVYRGGSCDKHCVIIFGVVFGAIVLAIILVVLFYYLKNRRLRQKSRQRLLDPITREPVVVYHDGFIDPTVLPSSGSHGQGKYDDAPLEPFLNSNQFTKDFPPQKNLPPPEHIEHILRCKGLGVWRFISEPGEWRVQRSTHVSSDGRTISFGPNEDAMVQTNYPFFSPTHSKKSEVFYFEVTVIEKKKSSATLAVGLATKPYPAYRLPGWNLHSVGFHSDDGDCYKDDGFGAKKYGPSWDDGDTVGVGYRSDSGTVFFTLNGENLGAAYTRFRYILFPCIGSDGTAKVAVNFGGEEGKPFLCKEMNGKKIETVQTVVAWDHRN</sequence>
<proteinExistence type="predicted"/>
<keyword evidence="1" id="KW-1133">Transmembrane helix</keyword>
<feature type="signal peptide" evidence="2">
    <location>
        <begin position="1"/>
        <end position="21"/>
    </location>
</feature>
<evidence type="ECO:0000313" key="5">
    <source>
        <dbReference type="Proteomes" id="UP000241769"/>
    </source>
</evidence>
<dbReference type="SUPFAM" id="SSF49899">
    <property type="entry name" value="Concanavalin A-like lectins/glucanases"/>
    <property type="match status" value="1"/>
</dbReference>
<dbReference type="STRING" id="1890364.A0A2P6N0K1"/>
<dbReference type="InterPro" id="IPR001870">
    <property type="entry name" value="B30.2/SPRY"/>
</dbReference>
<dbReference type="InterPro" id="IPR013320">
    <property type="entry name" value="ConA-like_dom_sf"/>
</dbReference>
<dbReference type="InParanoid" id="A0A2P6N0K1"/>